<dbReference type="InterPro" id="IPR008972">
    <property type="entry name" value="Cupredoxin"/>
</dbReference>
<dbReference type="GO" id="GO:0016491">
    <property type="term" value="F:oxidoreductase activity"/>
    <property type="evidence" value="ECO:0007669"/>
    <property type="project" value="InterPro"/>
</dbReference>
<dbReference type="EMBL" id="LN614827">
    <property type="protein sequence ID" value="CEG55766.1"/>
    <property type="molecule type" value="Genomic_DNA"/>
</dbReference>
<dbReference type="InterPro" id="IPR011706">
    <property type="entry name" value="Cu-oxidase_C"/>
</dbReference>
<organism evidence="2 3">
    <name type="scientific">Legionella fallonii LLAP-10</name>
    <dbReference type="NCBI Taxonomy" id="1212491"/>
    <lineage>
        <taxon>Bacteria</taxon>
        <taxon>Pseudomonadati</taxon>
        <taxon>Pseudomonadota</taxon>
        <taxon>Gammaproteobacteria</taxon>
        <taxon>Legionellales</taxon>
        <taxon>Legionellaceae</taxon>
        <taxon>Legionella</taxon>
    </lineage>
</organism>
<feature type="domain" description="Plastocyanin-like" evidence="1">
    <location>
        <begin position="4"/>
        <end position="35"/>
    </location>
</feature>
<sequence>MASPNKRVELVFINKTGMAHPMNLHGHFFEITEIDGMLH</sequence>
<dbReference type="STRING" id="1212491.LFA_0293"/>
<dbReference type="Gene3D" id="2.60.40.420">
    <property type="entry name" value="Cupredoxins - blue copper proteins"/>
    <property type="match status" value="1"/>
</dbReference>
<dbReference type="Pfam" id="PF07731">
    <property type="entry name" value="Cu-oxidase_2"/>
    <property type="match status" value="1"/>
</dbReference>
<dbReference type="GO" id="GO:0005507">
    <property type="term" value="F:copper ion binding"/>
    <property type="evidence" value="ECO:0007669"/>
    <property type="project" value="InterPro"/>
</dbReference>
<dbReference type="AlphaFoldDB" id="A0A098G1A2"/>
<evidence type="ECO:0000259" key="1">
    <source>
        <dbReference type="Pfam" id="PF07731"/>
    </source>
</evidence>
<reference evidence="3" key="1">
    <citation type="submission" date="2014-09" db="EMBL/GenBank/DDBJ databases">
        <authorList>
            <person name="Gomez-Valero L."/>
        </authorList>
    </citation>
    <scope>NUCLEOTIDE SEQUENCE [LARGE SCALE GENOMIC DNA]</scope>
    <source>
        <strain evidence="3">ATCC700992</strain>
    </source>
</reference>
<name>A0A098G1A2_9GAMM</name>
<dbReference type="KEGG" id="lfa:LFA_0293"/>
<evidence type="ECO:0000313" key="3">
    <source>
        <dbReference type="Proteomes" id="UP000032430"/>
    </source>
</evidence>
<proteinExistence type="predicted"/>
<keyword evidence="3" id="KW-1185">Reference proteome</keyword>
<dbReference type="RefSeq" id="WP_172653446.1">
    <property type="nucleotide sequence ID" value="NZ_LN614827.1"/>
</dbReference>
<evidence type="ECO:0000313" key="2">
    <source>
        <dbReference type="EMBL" id="CEG55766.1"/>
    </source>
</evidence>
<accession>A0A098G1A2</accession>
<dbReference type="HOGENOM" id="CLU_3312056_0_0_6"/>
<gene>
    <name evidence="2" type="ORF">LFA_0293</name>
</gene>
<dbReference type="SUPFAM" id="SSF49503">
    <property type="entry name" value="Cupredoxins"/>
    <property type="match status" value="1"/>
</dbReference>
<dbReference type="Proteomes" id="UP000032430">
    <property type="component" value="Chromosome I"/>
</dbReference>
<protein>
    <recommendedName>
        <fullName evidence="1">Plastocyanin-like domain-containing protein</fullName>
    </recommendedName>
</protein>